<dbReference type="Proteomes" id="UP000037729">
    <property type="component" value="Unassembled WGS sequence"/>
</dbReference>
<feature type="transmembrane region" description="Helical" evidence="1">
    <location>
        <begin position="133"/>
        <end position="156"/>
    </location>
</feature>
<gene>
    <name evidence="2" type="ORF">AMS69_01900</name>
</gene>
<keyword evidence="1" id="KW-0472">Membrane</keyword>
<evidence type="ECO:0000313" key="2">
    <source>
        <dbReference type="EMBL" id="KOX94633.1"/>
    </source>
</evidence>
<dbReference type="AlphaFoldDB" id="A0A0N1IUQ9"/>
<evidence type="ECO:0008006" key="4">
    <source>
        <dbReference type="Google" id="ProtNLM"/>
    </source>
</evidence>
<keyword evidence="3" id="KW-1185">Reference proteome</keyword>
<evidence type="ECO:0000256" key="1">
    <source>
        <dbReference type="SAM" id="Phobius"/>
    </source>
</evidence>
<dbReference type="STRING" id="1705562.AMS69_01900"/>
<accession>A0A0N1IUQ9</accession>
<dbReference type="EMBL" id="LIUF01000001">
    <property type="protein sequence ID" value="KOX94633.1"/>
    <property type="molecule type" value="Genomic_DNA"/>
</dbReference>
<proteinExistence type="predicted"/>
<reference evidence="2 3" key="1">
    <citation type="submission" date="2015-08" db="EMBL/GenBank/DDBJ databases">
        <title>Genomes of Isolates from Cabo Rojo, PR.</title>
        <authorList>
            <person name="Sanchez-Nieves R.L."/>
            <person name="Montalvo-Rodriguez R."/>
        </authorList>
    </citation>
    <scope>NUCLEOTIDE SEQUENCE [LARGE SCALE GENOMIC DNA]</scope>
    <source>
        <strain evidence="2 3">SL3</strain>
    </source>
</reference>
<name>A0A0N1IUQ9_9EURY</name>
<keyword evidence="1" id="KW-1133">Transmembrane helix</keyword>
<feature type="transmembrane region" description="Helical" evidence="1">
    <location>
        <begin position="92"/>
        <end position="113"/>
    </location>
</feature>
<dbReference type="PATRIC" id="fig|1705562.3.peg.1323"/>
<dbReference type="RefSeq" id="WP_053966405.1">
    <property type="nucleotide sequence ID" value="NZ_LIUF01000001.1"/>
</dbReference>
<feature type="transmembrane region" description="Helical" evidence="1">
    <location>
        <begin position="67"/>
        <end position="85"/>
    </location>
</feature>
<sequence>MADLLTHLLAPYILLTVTSWRVDWLDQRWVVVGMGGAAIPDTIKVGLVVNEETVEALLGVPFTYRPLSTLGGVLLLSGIIAVAFERQHWRRVFGLVTFGGLTSLLLDGMRVYADGRASAWLYPFTNWRPPTPSLYVSSDPTVLVVALLVAGTVALLDRRIRARR</sequence>
<dbReference type="OrthoDB" id="241062at2157"/>
<evidence type="ECO:0000313" key="3">
    <source>
        <dbReference type="Proteomes" id="UP000037729"/>
    </source>
</evidence>
<organism evidence="2 3">
    <name type="scientific">Haloarcula rubripromontorii</name>
    <dbReference type="NCBI Taxonomy" id="1705562"/>
    <lineage>
        <taxon>Archaea</taxon>
        <taxon>Methanobacteriati</taxon>
        <taxon>Methanobacteriota</taxon>
        <taxon>Stenosarchaea group</taxon>
        <taxon>Halobacteria</taxon>
        <taxon>Halobacteriales</taxon>
        <taxon>Haloarculaceae</taxon>
        <taxon>Haloarcula</taxon>
    </lineage>
</organism>
<comment type="caution">
    <text evidence="2">The sequence shown here is derived from an EMBL/GenBank/DDBJ whole genome shotgun (WGS) entry which is preliminary data.</text>
</comment>
<protein>
    <recommendedName>
        <fullName evidence="4">Membrane-bound metal-dependent hydrolase</fullName>
    </recommendedName>
</protein>
<keyword evidence="1" id="KW-0812">Transmembrane</keyword>